<evidence type="ECO:0000313" key="2">
    <source>
        <dbReference type="EMBL" id="UZJ25696.1"/>
    </source>
</evidence>
<dbReference type="PANTHER" id="PTHR34374:SF1">
    <property type="entry name" value="LARGE RIBOSOMAL RNA SUBUNIT ACCUMULATION PROTEIN YCED HOMOLOG 1, CHLOROPLASTIC"/>
    <property type="match status" value="1"/>
</dbReference>
<keyword evidence="3" id="KW-1185">Reference proteome</keyword>
<gene>
    <name evidence="2" type="ORF">RHODO2019_04385</name>
</gene>
<dbReference type="EMBL" id="CP110615">
    <property type="protein sequence ID" value="UZJ25696.1"/>
    <property type="molecule type" value="Genomic_DNA"/>
</dbReference>
<accession>A0ABY6P232</accession>
<proteinExistence type="predicted"/>
<name>A0ABY6P232_9NOCA</name>
<feature type="region of interest" description="Disordered" evidence="1">
    <location>
        <begin position="185"/>
        <end position="222"/>
    </location>
</feature>
<dbReference type="RefSeq" id="WP_265383800.1">
    <property type="nucleotide sequence ID" value="NZ_CP110615.1"/>
</dbReference>
<evidence type="ECO:0000256" key="1">
    <source>
        <dbReference type="SAM" id="MobiDB-lite"/>
    </source>
</evidence>
<evidence type="ECO:0000313" key="3">
    <source>
        <dbReference type="Proteomes" id="UP001164965"/>
    </source>
</evidence>
<dbReference type="PANTHER" id="PTHR34374">
    <property type="entry name" value="LARGE RIBOSOMAL RNA SUBUNIT ACCUMULATION PROTEIN YCED HOMOLOG 1, CHLOROPLASTIC"/>
    <property type="match status" value="1"/>
</dbReference>
<dbReference type="Pfam" id="PF02620">
    <property type="entry name" value="YceD"/>
    <property type="match status" value="1"/>
</dbReference>
<dbReference type="InterPro" id="IPR003772">
    <property type="entry name" value="YceD"/>
</dbReference>
<reference evidence="2" key="1">
    <citation type="submission" date="2022-10" db="EMBL/GenBank/DDBJ databases">
        <title>Rhodococcus sp.75.</title>
        <authorList>
            <person name="Sun M."/>
        </authorList>
    </citation>
    <scope>NUCLEOTIDE SEQUENCE</scope>
    <source>
        <strain evidence="2">75</strain>
    </source>
</reference>
<sequence length="222" mass="23496">MAAHRHEGRLDAAAPLVLDTRELGRRPGSMRPVHREVPSPRRIGLDLVAVPEGGELVLDLRMESVVEGVLVTGTVTGVAEGECSRCLEPLSDPVSVHLTELYAYPSATTEAAHPDDETRSVLDDLVDLEEAITDAVALALPLQPLCDDDCAGLCSECGERLAVVGPDHRHETMDPRWAALAAKFADPDAPGPQDAVSVASPARSTTQHGGTEHGAAPDVEEK</sequence>
<protein>
    <submittedName>
        <fullName evidence="2">YceD family protein</fullName>
    </submittedName>
</protein>
<dbReference type="Proteomes" id="UP001164965">
    <property type="component" value="Chromosome"/>
</dbReference>
<organism evidence="2 3">
    <name type="scientific">Rhodococcus antarcticus</name>
    <dbReference type="NCBI Taxonomy" id="2987751"/>
    <lineage>
        <taxon>Bacteria</taxon>
        <taxon>Bacillati</taxon>
        <taxon>Actinomycetota</taxon>
        <taxon>Actinomycetes</taxon>
        <taxon>Mycobacteriales</taxon>
        <taxon>Nocardiaceae</taxon>
        <taxon>Rhodococcus</taxon>
    </lineage>
</organism>